<sequence>MNAHAELLSGRAARGRKGTANARPGASSVPDPSGRAQQSVWVLMSFTLSGR</sequence>
<dbReference type="Proteomes" id="UP000031599">
    <property type="component" value="Unassembled WGS sequence"/>
</dbReference>
<accession>A0A0C2CQZ7</accession>
<reference evidence="2 3" key="1">
    <citation type="submission" date="2014-12" db="EMBL/GenBank/DDBJ databases">
        <title>Genome assembly of Enhygromyxa salina DSM 15201.</title>
        <authorList>
            <person name="Sharma G."/>
            <person name="Subramanian S."/>
        </authorList>
    </citation>
    <scope>NUCLEOTIDE SEQUENCE [LARGE SCALE GENOMIC DNA]</scope>
    <source>
        <strain evidence="2 3">DSM 15201</strain>
    </source>
</reference>
<comment type="caution">
    <text evidence="2">The sequence shown here is derived from an EMBL/GenBank/DDBJ whole genome shotgun (WGS) entry which is preliminary data.</text>
</comment>
<name>A0A0C2CQZ7_9BACT</name>
<protein>
    <submittedName>
        <fullName evidence="2">Uncharacterized protein</fullName>
    </submittedName>
</protein>
<evidence type="ECO:0000256" key="1">
    <source>
        <dbReference type="SAM" id="MobiDB-lite"/>
    </source>
</evidence>
<gene>
    <name evidence="2" type="ORF">DB30_07932</name>
</gene>
<organism evidence="2 3">
    <name type="scientific">Enhygromyxa salina</name>
    <dbReference type="NCBI Taxonomy" id="215803"/>
    <lineage>
        <taxon>Bacteria</taxon>
        <taxon>Pseudomonadati</taxon>
        <taxon>Myxococcota</taxon>
        <taxon>Polyangia</taxon>
        <taxon>Nannocystales</taxon>
        <taxon>Nannocystaceae</taxon>
        <taxon>Enhygromyxa</taxon>
    </lineage>
</organism>
<feature type="region of interest" description="Disordered" evidence="1">
    <location>
        <begin position="1"/>
        <end position="36"/>
    </location>
</feature>
<evidence type="ECO:0000313" key="2">
    <source>
        <dbReference type="EMBL" id="KIG13601.1"/>
    </source>
</evidence>
<evidence type="ECO:0000313" key="3">
    <source>
        <dbReference type="Proteomes" id="UP000031599"/>
    </source>
</evidence>
<dbReference type="EMBL" id="JMCC02000091">
    <property type="protein sequence ID" value="KIG13601.1"/>
    <property type="molecule type" value="Genomic_DNA"/>
</dbReference>
<dbReference type="AlphaFoldDB" id="A0A0C2CQZ7"/>
<proteinExistence type="predicted"/>